<dbReference type="AlphaFoldDB" id="R6U0F3"/>
<reference evidence="1" key="1">
    <citation type="submission" date="2012-11" db="EMBL/GenBank/DDBJ databases">
        <title>Dependencies among metagenomic species, viruses, plasmids and units of genetic variation.</title>
        <authorList>
            <person name="Nielsen H.B."/>
            <person name="Almeida M."/>
            <person name="Juncker A.S."/>
            <person name="Rasmussen S."/>
            <person name="Li J."/>
            <person name="Sunagawa S."/>
            <person name="Plichta D."/>
            <person name="Gautier L."/>
            <person name="Le Chatelier E."/>
            <person name="Peletier E."/>
            <person name="Bonde I."/>
            <person name="Nielsen T."/>
            <person name="Manichanh C."/>
            <person name="Arumugam M."/>
            <person name="Batto J."/>
            <person name="Santos M.B.Q.D."/>
            <person name="Blom N."/>
            <person name="Borruel N."/>
            <person name="Burgdorf K.S."/>
            <person name="Boumezbeur F."/>
            <person name="Casellas F."/>
            <person name="Dore J."/>
            <person name="Guarner F."/>
            <person name="Hansen T."/>
            <person name="Hildebrand F."/>
            <person name="Kaas R.S."/>
            <person name="Kennedy S."/>
            <person name="Kristiansen K."/>
            <person name="Kultima J.R."/>
            <person name="Leonard P."/>
            <person name="Levenez F."/>
            <person name="Lund O."/>
            <person name="Moumen B."/>
            <person name="Le Paslier D."/>
            <person name="Pons N."/>
            <person name="Pedersen O."/>
            <person name="Prifti E."/>
            <person name="Qin J."/>
            <person name="Raes J."/>
            <person name="Tap J."/>
            <person name="Tims S."/>
            <person name="Ussery D.W."/>
            <person name="Yamada T."/>
            <person name="MetaHit consortium"/>
            <person name="Renault P."/>
            <person name="Sicheritz-Ponten T."/>
            <person name="Bork P."/>
            <person name="Wang J."/>
            <person name="Brunak S."/>
            <person name="Ehrlich S.D."/>
        </authorList>
    </citation>
    <scope>NUCLEOTIDE SEQUENCE [LARGE SCALE GENOMIC DNA]</scope>
</reference>
<name>R6U0F3_9BACT</name>
<protein>
    <submittedName>
        <fullName evidence="1">Uncharacterized protein</fullName>
    </submittedName>
</protein>
<organism evidence="1 2">
    <name type="scientific">Candidatus Colimorpha enterica</name>
    <dbReference type="NCBI Taxonomy" id="3083063"/>
    <lineage>
        <taxon>Bacteria</taxon>
        <taxon>Pseudomonadati</taxon>
        <taxon>Bacteroidota</taxon>
        <taxon>Bacteroidia</taxon>
        <taxon>Bacteroidales</taxon>
        <taxon>Candidatus Colimorpha</taxon>
    </lineage>
</organism>
<dbReference type="EMBL" id="CBFW010000168">
    <property type="protein sequence ID" value="CDC73596.1"/>
    <property type="molecule type" value="Genomic_DNA"/>
</dbReference>
<evidence type="ECO:0000313" key="1">
    <source>
        <dbReference type="EMBL" id="CDC73596.1"/>
    </source>
</evidence>
<accession>R6U0F3</accession>
<evidence type="ECO:0000313" key="2">
    <source>
        <dbReference type="Proteomes" id="UP000017938"/>
    </source>
</evidence>
<comment type="caution">
    <text evidence="1">The sequence shown here is derived from an EMBL/GenBank/DDBJ whole genome shotgun (WGS) entry which is preliminary data.</text>
</comment>
<dbReference type="Proteomes" id="UP000017938">
    <property type="component" value="Unassembled WGS sequence"/>
</dbReference>
<proteinExistence type="predicted"/>
<gene>
    <name evidence="1" type="ORF">BN580_00074</name>
</gene>
<sequence length="319" mass="34079">MVRTHEVAVGEAEGEGEGVLTLFKVRRKVERVGEQRRAEVVTVYDRAADGKSSAELKGRRVAVLMVEFSRCRHLSGKEGITVADDIGKVDAPVSCAETVAAGGAPGLNLAGGSVFTPAGSGIGICEGRAVGGEEAAVGSYRKVAVEVHRLDLGIECKAVAESLVSAAVKDVVNVLALEVVKGELYLVVALADKLRKVDHPEAAVESPAVGEVSLFAVDLYRTVLKRLCNGIKRAGDILDSKREFKRQNAGKPLAEQVVADPFYRAHLGVLSAVLAYHGAVEGEHILRKGVESELFRQERRLFHGGDHLVHLSVILLKQI</sequence>